<accession>X0YFN9</accession>
<organism evidence="1">
    <name type="scientific">marine sediment metagenome</name>
    <dbReference type="NCBI Taxonomy" id="412755"/>
    <lineage>
        <taxon>unclassified sequences</taxon>
        <taxon>metagenomes</taxon>
        <taxon>ecological metagenomes</taxon>
    </lineage>
</organism>
<reference evidence="1" key="1">
    <citation type="journal article" date="2014" name="Front. Microbiol.">
        <title>High frequency of phylogenetically diverse reductive dehalogenase-homologous genes in deep subseafloor sedimentary metagenomes.</title>
        <authorList>
            <person name="Kawai M."/>
            <person name="Futagami T."/>
            <person name="Toyoda A."/>
            <person name="Takaki Y."/>
            <person name="Nishi S."/>
            <person name="Hori S."/>
            <person name="Arai W."/>
            <person name="Tsubouchi T."/>
            <person name="Morono Y."/>
            <person name="Uchiyama I."/>
            <person name="Ito T."/>
            <person name="Fujiyama A."/>
            <person name="Inagaki F."/>
            <person name="Takami H."/>
        </authorList>
    </citation>
    <scope>NUCLEOTIDE SEQUENCE</scope>
    <source>
        <strain evidence="1">Expedition CK06-06</strain>
    </source>
</reference>
<name>X0YFN9_9ZZZZ</name>
<gene>
    <name evidence="1" type="ORF">S01H4_16416</name>
</gene>
<feature type="non-terminal residue" evidence="1">
    <location>
        <position position="1"/>
    </location>
</feature>
<dbReference type="AlphaFoldDB" id="X0YFN9"/>
<comment type="caution">
    <text evidence="1">The sequence shown here is derived from an EMBL/GenBank/DDBJ whole genome shotgun (WGS) entry which is preliminary data.</text>
</comment>
<proteinExistence type="predicted"/>
<dbReference type="EMBL" id="BART01007201">
    <property type="protein sequence ID" value="GAG54819.1"/>
    <property type="molecule type" value="Genomic_DNA"/>
</dbReference>
<protein>
    <submittedName>
        <fullName evidence="1">Uncharacterized protein</fullName>
    </submittedName>
</protein>
<evidence type="ECO:0000313" key="1">
    <source>
        <dbReference type="EMBL" id="GAG54819.1"/>
    </source>
</evidence>
<sequence>TSSNKINEYGVMNDYTYKSIDVKKYTLDSAGRKIRFCDLYYNIEKAGG</sequence>